<feature type="compositionally biased region" description="Polar residues" evidence="1">
    <location>
        <begin position="572"/>
        <end position="587"/>
    </location>
</feature>
<feature type="region of interest" description="Disordered" evidence="1">
    <location>
        <begin position="699"/>
        <end position="744"/>
    </location>
</feature>
<feature type="compositionally biased region" description="Low complexity" evidence="1">
    <location>
        <begin position="501"/>
        <end position="513"/>
    </location>
</feature>
<feature type="region of interest" description="Disordered" evidence="1">
    <location>
        <begin position="306"/>
        <end position="455"/>
    </location>
</feature>
<feature type="compositionally biased region" description="Basic and acidic residues" evidence="1">
    <location>
        <begin position="650"/>
        <end position="662"/>
    </location>
</feature>
<feature type="compositionally biased region" description="Polar residues" evidence="1">
    <location>
        <begin position="836"/>
        <end position="846"/>
    </location>
</feature>
<feature type="region of interest" description="Disordered" evidence="1">
    <location>
        <begin position="557"/>
        <end position="587"/>
    </location>
</feature>
<feature type="compositionally biased region" description="Basic residues" evidence="1">
    <location>
        <begin position="199"/>
        <end position="210"/>
    </location>
</feature>
<dbReference type="Proteomes" id="UP001056384">
    <property type="component" value="Chromosome 4"/>
</dbReference>
<gene>
    <name evidence="2" type="ORF">Slin15195_G052740</name>
</gene>
<feature type="region of interest" description="Disordered" evidence="1">
    <location>
        <begin position="190"/>
        <end position="276"/>
    </location>
</feature>
<organism evidence="2 3">
    <name type="scientific">Septoria linicola</name>
    <dbReference type="NCBI Taxonomy" id="215465"/>
    <lineage>
        <taxon>Eukaryota</taxon>
        <taxon>Fungi</taxon>
        <taxon>Dikarya</taxon>
        <taxon>Ascomycota</taxon>
        <taxon>Pezizomycotina</taxon>
        <taxon>Dothideomycetes</taxon>
        <taxon>Dothideomycetidae</taxon>
        <taxon>Mycosphaerellales</taxon>
        <taxon>Mycosphaerellaceae</taxon>
        <taxon>Septoria</taxon>
    </lineage>
</organism>
<feature type="region of interest" description="Disordered" evidence="1">
    <location>
        <begin position="650"/>
        <end position="682"/>
    </location>
</feature>
<feature type="compositionally biased region" description="Acidic residues" evidence="1">
    <location>
        <begin position="422"/>
        <end position="446"/>
    </location>
</feature>
<reference evidence="2" key="1">
    <citation type="submission" date="2022-06" db="EMBL/GenBank/DDBJ databases">
        <title>Complete genome sequences of two strains of the flax pathogen Septoria linicola.</title>
        <authorList>
            <person name="Lapalu N."/>
            <person name="Simon A."/>
            <person name="Demenou B."/>
            <person name="Paumier D."/>
            <person name="Guillot M.-P."/>
            <person name="Gout L."/>
            <person name="Valade R."/>
        </authorList>
    </citation>
    <scope>NUCLEOTIDE SEQUENCE</scope>
    <source>
        <strain evidence="2">SE15195</strain>
    </source>
</reference>
<feature type="region of interest" description="Disordered" evidence="1">
    <location>
        <begin position="836"/>
        <end position="869"/>
    </location>
</feature>
<dbReference type="AlphaFoldDB" id="A0A9Q9ASX1"/>
<feature type="region of interest" description="Disordered" evidence="1">
    <location>
        <begin position="491"/>
        <end position="538"/>
    </location>
</feature>
<feature type="compositionally biased region" description="Polar residues" evidence="1">
    <location>
        <begin position="907"/>
        <end position="919"/>
    </location>
</feature>
<feature type="region of interest" description="Disordered" evidence="1">
    <location>
        <begin position="792"/>
        <end position="823"/>
    </location>
</feature>
<keyword evidence="3" id="KW-1185">Reference proteome</keyword>
<name>A0A9Q9ASX1_9PEZI</name>
<feature type="region of interest" description="Disordered" evidence="1">
    <location>
        <begin position="47"/>
        <end position="66"/>
    </location>
</feature>
<feature type="compositionally biased region" description="Polar residues" evidence="1">
    <location>
        <begin position="108"/>
        <end position="118"/>
    </location>
</feature>
<feature type="compositionally biased region" description="Low complexity" evidence="1">
    <location>
        <begin position="256"/>
        <end position="269"/>
    </location>
</feature>
<proteinExistence type="predicted"/>
<evidence type="ECO:0000313" key="3">
    <source>
        <dbReference type="Proteomes" id="UP001056384"/>
    </source>
</evidence>
<feature type="region of interest" description="Disordered" evidence="1">
    <location>
        <begin position="82"/>
        <end position="123"/>
    </location>
</feature>
<feature type="compositionally biased region" description="Low complexity" evidence="1">
    <location>
        <begin position="559"/>
        <end position="571"/>
    </location>
</feature>
<feature type="compositionally biased region" description="Acidic residues" evidence="1">
    <location>
        <begin position="306"/>
        <end position="324"/>
    </location>
</feature>
<feature type="compositionally biased region" description="Low complexity" evidence="1">
    <location>
        <begin position="378"/>
        <end position="398"/>
    </location>
</feature>
<evidence type="ECO:0000256" key="1">
    <source>
        <dbReference type="SAM" id="MobiDB-lite"/>
    </source>
</evidence>
<feature type="compositionally biased region" description="Polar residues" evidence="1">
    <location>
        <begin position="663"/>
        <end position="675"/>
    </location>
</feature>
<protein>
    <submittedName>
        <fullName evidence="2">Uncharacterized protein</fullName>
    </submittedName>
</protein>
<evidence type="ECO:0000313" key="2">
    <source>
        <dbReference type="EMBL" id="USW51955.1"/>
    </source>
</evidence>
<sequence>MRFIGRGPQENYPNNVDGADIVVQIGTAKTGLKAAQLMGTKIRVSRSPDAVAWGPSDPLPTPTNDHEDKALEALSQMQDALSPKHFGDEPCGPWSPYSPDDAYPDGRQPNQLPSTGDSETLPRLRREPSDAALPAYYDPVQHPYCISQQTSASAVRDMALHKGAPTMFENFSAPPTRLGFSSAPHLLDDHPAQEERLRRSSTKTRTKTRSRALDLVNLFPHPRSSGIHPRLSRSPSIMADFPLPPSSARKLRKSKTTTTSRPGTGTSSGPRASRPFDEDILDQHKTNVRRPPKGIQNWFDAYLDDDDEEEEEEDIADGADEPELQELPGDDILPPAYSGPNRHSSRASDKSASGPRTPHDSHHPPQQAVERALEQARLNRSSHSSRSDSIQSSQLGSRRQAGHSRPASSTLGRESVLSLSESEYEDDEGDAEIEGTEDGEEDEDEEHDHHHRARGNLPAIRDSIFDDRNIMIANASTLDVVRVPRPTRLHGIRINHHPESKPGSARSSVSSPSTQRRDKALPVPPAMPPHQEAHESSPIAADPIALRRLNGLSLESACTTGTTDTSNTGLTAETQSSGTSYQDTVNDSPQDAMHMVAITEEERMLLDLMRQKRVAMQQMSFTEGYQLALRTEQQRIAKRTATSEERALKHFEKKESNEHYRTSELSASSHTPTQESEMRRQLSAIRKEQVDERFQMERFLDMSRPAPLSSHPPDAPLERRKPRAPSGEVLPATRYSPPTYTSPASTVAEKSGYFSADECETESARMRVKQFISSKGAVPPLDSGMKTMRRHTVRQPSSVPPSPVLEEDQTTAPALPPRSPERMISHTRDYSHCTVSTLTHKPSSSSLHDEPRDRSPVSTFSGHYFPTQIESPQPLSAHLSYHDMVLLPPKPQGQNQEQNAWDRELSKSSSQPHLQTATGSAVPRLSVNASSPFANLISAASRVNVQHPAAAASQSQPHIATQYNRPRTASSTDIRSASAHGGVHKIDIAPKSREASLAGKQPLAARPRDLLPRLNTVDSVLDARASMLSITSAGEEVLSAWAELGGGQDCLQTKIRQRTSHEDGY</sequence>
<dbReference type="EMBL" id="CP099421">
    <property type="protein sequence ID" value="USW51955.1"/>
    <property type="molecule type" value="Genomic_DNA"/>
</dbReference>
<feature type="region of interest" description="Disordered" evidence="1">
    <location>
        <begin position="887"/>
        <end position="923"/>
    </location>
</feature>
<accession>A0A9Q9ASX1</accession>